<dbReference type="PROSITE" id="PS51006">
    <property type="entry name" value="PABS_2"/>
    <property type="match status" value="1"/>
</dbReference>
<comment type="caution">
    <text evidence="7">The sequence shown here is derived from an EMBL/GenBank/DDBJ whole genome shotgun (WGS) entry which is preliminary data.</text>
</comment>
<feature type="transmembrane region" description="Helical" evidence="5">
    <location>
        <begin position="141"/>
        <end position="161"/>
    </location>
</feature>
<dbReference type="InterPro" id="IPR029063">
    <property type="entry name" value="SAM-dependent_MTases_sf"/>
</dbReference>
<feature type="domain" description="PABS" evidence="6">
    <location>
        <begin position="309"/>
        <end position="439"/>
    </location>
</feature>
<dbReference type="GO" id="GO:0006596">
    <property type="term" value="P:polyamine biosynthetic process"/>
    <property type="evidence" value="ECO:0007669"/>
    <property type="project" value="UniProtKB-UniRule"/>
</dbReference>
<dbReference type="SUPFAM" id="SSF53335">
    <property type="entry name" value="S-adenosyl-L-methionine-dependent methyltransferases"/>
    <property type="match status" value="1"/>
</dbReference>
<comment type="similarity">
    <text evidence="1">Belongs to the spermidine/spermine synthase family.</text>
</comment>
<proteinExistence type="inferred from homology"/>
<dbReference type="Gene3D" id="3.40.50.150">
    <property type="entry name" value="Vaccinia Virus protein VP39"/>
    <property type="match status" value="1"/>
</dbReference>
<evidence type="ECO:0000259" key="6">
    <source>
        <dbReference type="PROSITE" id="PS51006"/>
    </source>
</evidence>
<feature type="transmembrane region" description="Helical" evidence="5">
    <location>
        <begin position="34"/>
        <end position="56"/>
    </location>
</feature>
<evidence type="ECO:0000256" key="4">
    <source>
        <dbReference type="PROSITE-ProRule" id="PRU00354"/>
    </source>
</evidence>
<keyword evidence="5" id="KW-0812">Transmembrane</keyword>
<dbReference type="AlphaFoldDB" id="A0A5C6RXG3"/>
<evidence type="ECO:0000313" key="7">
    <source>
        <dbReference type="EMBL" id="TXB66797.1"/>
    </source>
</evidence>
<dbReference type="NCBIfam" id="NF037959">
    <property type="entry name" value="MFS_SpdSyn"/>
    <property type="match status" value="1"/>
</dbReference>
<dbReference type="PANTHER" id="PTHR43317">
    <property type="entry name" value="THERMOSPERMINE SYNTHASE ACAULIS5"/>
    <property type="match status" value="1"/>
</dbReference>
<dbReference type="CDD" id="cd02440">
    <property type="entry name" value="AdoMet_MTases"/>
    <property type="match status" value="1"/>
</dbReference>
<keyword evidence="3 4" id="KW-0620">Polyamine biosynthesis</keyword>
<dbReference type="Pfam" id="PF01564">
    <property type="entry name" value="Spermine_synth"/>
    <property type="match status" value="1"/>
</dbReference>
<name>A0A5C6RXG3_9FLAO</name>
<dbReference type="Proteomes" id="UP000321721">
    <property type="component" value="Unassembled WGS sequence"/>
</dbReference>
<feature type="transmembrane region" description="Helical" evidence="5">
    <location>
        <begin position="167"/>
        <end position="188"/>
    </location>
</feature>
<dbReference type="OrthoDB" id="9761985at2"/>
<protein>
    <recommendedName>
        <fullName evidence="6">PABS domain-containing protein</fullName>
    </recommendedName>
</protein>
<keyword evidence="2 4" id="KW-0808">Transferase</keyword>
<reference evidence="7 8" key="1">
    <citation type="submission" date="2019-08" db="EMBL/GenBank/DDBJ databases">
        <title>Genome of Vicingus serpentipes NCIMB 15042.</title>
        <authorList>
            <person name="Bowman J.P."/>
        </authorList>
    </citation>
    <scope>NUCLEOTIDE SEQUENCE [LARGE SCALE GENOMIC DNA]</scope>
    <source>
        <strain evidence="7 8">NCIMB 15042</strain>
    </source>
</reference>
<accession>A0A5C6RXG3</accession>
<organism evidence="7 8">
    <name type="scientific">Vicingus serpentipes</name>
    <dbReference type="NCBI Taxonomy" id="1926625"/>
    <lineage>
        <taxon>Bacteria</taxon>
        <taxon>Pseudomonadati</taxon>
        <taxon>Bacteroidota</taxon>
        <taxon>Flavobacteriia</taxon>
        <taxon>Flavobacteriales</taxon>
        <taxon>Vicingaceae</taxon>
        <taxon>Vicingus</taxon>
    </lineage>
</organism>
<keyword evidence="8" id="KW-1185">Reference proteome</keyword>
<feature type="transmembrane region" description="Helical" evidence="5">
    <location>
        <begin position="68"/>
        <end position="87"/>
    </location>
</feature>
<dbReference type="PANTHER" id="PTHR43317:SF1">
    <property type="entry name" value="THERMOSPERMINE SYNTHASE ACAULIS5"/>
    <property type="match status" value="1"/>
</dbReference>
<dbReference type="EMBL" id="VOOS01000001">
    <property type="protein sequence ID" value="TXB66797.1"/>
    <property type="molecule type" value="Genomic_DNA"/>
</dbReference>
<dbReference type="RefSeq" id="WP_147097747.1">
    <property type="nucleotide sequence ID" value="NZ_VOOS01000001.1"/>
</dbReference>
<evidence type="ECO:0000256" key="5">
    <source>
        <dbReference type="SAM" id="Phobius"/>
    </source>
</evidence>
<feature type="transmembrane region" description="Helical" evidence="5">
    <location>
        <begin position="99"/>
        <end position="120"/>
    </location>
</feature>
<keyword evidence="5" id="KW-1133">Transmembrane helix</keyword>
<sequence>MKNFLYILAFIEGGAVMCIELCSAKILSPFFGTSIYVWASVLGITLTALMLGYYFGGYLSSKNKKTTTIFWLMLIGGFLVSVTPILSDFILPITIRFNLLIGTIVSLFFFMFFPLFLFGATSPLLISCLTNNVNDSGKSSGTIYAVSTFGGIITTFTVGFYTLPEFGIAKTLYTYGLLVILYTTFLFITTRNFKMPIAIIVLVGLLSYNFHNRFQYENTLYESEGILGQVKVIERYYKEGETFKPYRELLVNNICQTMMDKDNPEKSYWDYVDILTRNINHYKKGNNTLLLGLGGGTLYKQLRKNNLIIDVVEIDARIADVAKKYFHIENDLTVEIDDARHYINTTKNKYDIVIYDLYNSETPPIHLMTKESFKEIKAILNPNGLLIINFYGYVNRSKGKGARSIYKTLKDCDFNTHLIATPGNENQRNLLFMNSPNTLEVKNNNSTIYINENDININDAVVLTDDKPVLEHIYLEAALDWRKNYNEINAKQYLNNYGKN</sequence>
<evidence type="ECO:0000256" key="1">
    <source>
        <dbReference type="ARBA" id="ARBA00007867"/>
    </source>
</evidence>
<evidence type="ECO:0000256" key="3">
    <source>
        <dbReference type="ARBA" id="ARBA00023115"/>
    </source>
</evidence>
<gene>
    <name evidence="7" type="ORF">FRY74_01030</name>
</gene>
<evidence type="ECO:0000313" key="8">
    <source>
        <dbReference type="Proteomes" id="UP000321721"/>
    </source>
</evidence>
<evidence type="ECO:0000256" key="2">
    <source>
        <dbReference type="ARBA" id="ARBA00022679"/>
    </source>
</evidence>
<feature type="active site" description="Proton acceptor" evidence="4">
    <location>
        <position position="356"/>
    </location>
</feature>
<dbReference type="InterPro" id="IPR030374">
    <property type="entry name" value="PABS"/>
</dbReference>
<keyword evidence="5" id="KW-0472">Membrane</keyword>
<dbReference type="GO" id="GO:0010487">
    <property type="term" value="F:thermospermine synthase activity"/>
    <property type="evidence" value="ECO:0007669"/>
    <property type="project" value="TreeGrafter"/>
</dbReference>